<sequence>MTAPLLTQAAELTLLPSVKLQIGDQDRDGHYWDGGHWRDRDWWHKHYQRHENRWEPRHHDERPVARHDRHDGPDVHHR</sequence>
<comment type="caution">
    <text evidence="3">The sequence shown here is derived from an EMBL/GenBank/DDBJ whole genome shotgun (WGS) entry which is preliminary data.</text>
</comment>
<reference evidence="3 4" key="1">
    <citation type="submission" date="2016-12" db="EMBL/GenBank/DDBJ databases">
        <title>Analysis of the Molecular Diversity Among Cronobacter Species Isolated from Filth Flies Using a Pan Genomic DNA Microarray.</title>
        <authorList>
            <person name="Pava-Ripoll M."/>
            <person name="Tall B."/>
            <person name="Farber J."/>
            <person name="Fanning S."/>
            <person name="Lehner A."/>
            <person name="Stephan R."/>
            <person name="Pagotto F."/>
            <person name="Iverson C."/>
            <person name="Ziobro G."/>
            <person name="Miller A."/>
            <person name="Pearson R."/>
            <person name="Yan Q."/>
            <person name="Kim M."/>
            <person name="Jeong S."/>
            <person name="Park J."/>
            <person name="Jun S."/>
            <person name="Choi H."/>
            <person name="Chung T."/>
            <person name="Yoo Y."/>
            <person name="Park E."/>
            <person name="Hwang S."/>
            <person name="Lee B."/>
            <person name="Sathyamoorthy V."/>
            <person name="Carter L."/>
            <person name="Mammel M."/>
            <person name="Jackson S."/>
            <person name="Kothary M."/>
            <person name="Patel I."/>
            <person name="Grim C."/>
            <person name="Gopinath G."/>
            <person name="Gangiredla J."/>
            <person name="Chase H."/>
        </authorList>
    </citation>
    <scope>NUCLEOTIDE SEQUENCE [LARGE SCALE GENOMIC DNA]</scope>
    <source>
        <strain evidence="3 4">MOD1-Md1s</strain>
    </source>
</reference>
<protein>
    <submittedName>
        <fullName evidence="3">DUF2502 domain-containing protein</fullName>
    </submittedName>
</protein>
<proteinExistence type="predicted"/>
<dbReference type="EMBL" id="WAGD01000011">
    <property type="protein sequence ID" value="KAB0884648.1"/>
    <property type="molecule type" value="Genomic_DNA"/>
</dbReference>
<evidence type="ECO:0000313" key="5">
    <source>
        <dbReference type="Proteomes" id="UP000469927"/>
    </source>
</evidence>
<feature type="region of interest" description="Disordered" evidence="1">
    <location>
        <begin position="53"/>
        <end position="78"/>
    </location>
</feature>
<dbReference type="InterPro" id="IPR019638">
    <property type="entry name" value="DUF2502"/>
</dbReference>
<evidence type="ECO:0000313" key="4">
    <source>
        <dbReference type="Proteomes" id="UP000244378"/>
    </source>
</evidence>
<dbReference type="AlphaFoldDB" id="A0A2T7ARL6"/>
<evidence type="ECO:0000313" key="3">
    <source>
        <dbReference type="EMBL" id="PUX12980.1"/>
    </source>
</evidence>
<dbReference type="Proteomes" id="UP000244378">
    <property type="component" value="Unassembled WGS sequence"/>
</dbReference>
<organism evidence="3 4">
    <name type="scientific">Cronobacter muytjensii</name>
    <dbReference type="NCBI Taxonomy" id="413501"/>
    <lineage>
        <taxon>Bacteria</taxon>
        <taxon>Pseudomonadati</taxon>
        <taxon>Pseudomonadota</taxon>
        <taxon>Gammaproteobacteria</taxon>
        <taxon>Enterobacterales</taxon>
        <taxon>Enterobacteriaceae</taxon>
        <taxon>Cronobacter</taxon>
    </lineage>
</organism>
<keyword evidence="5" id="KW-1185">Reference proteome</keyword>
<evidence type="ECO:0000256" key="1">
    <source>
        <dbReference type="SAM" id="MobiDB-lite"/>
    </source>
</evidence>
<dbReference type="EMBL" id="MSAE01000027">
    <property type="protein sequence ID" value="PUX12980.1"/>
    <property type="molecule type" value="Genomic_DNA"/>
</dbReference>
<dbReference type="OrthoDB" id="6615013at2"/>
<name>A0A2T7ARL6_9ENTR</name>
<gene>
    <name evidence="3" type="ORF">AUN14_13840</name>
    <name evidence="2" type="ORF">FZI19_04250</name>
</gene>
<dbReference type="Pfam" id="PF10697">
    <property type="entry name" value="DUF2502"/>
    <property type="match status" value="1"/>
</dbReference>
<reference evidence="2 5" key="2">
    <citation type="submission" date="2019-08" db="EMBL/GenBank/DDBJ databases">
        <title>Prevalence, distribution, and phylogeny of type two toxin-antitoxin genes possessed by Cronobacter species where C. sakazakii homologs follow sequence type lineages.</title>
        <authorList>
            <person name="Finkelstein S."/>
            <person name="Negrete F."/>
            <person name="Jang H."/>
            <person name="Gopinath G.R."/>
            <person name="Tall B.D."/>
        </authorList>
    </citation>
    <scope>NUCLEOTIDE SEQUENCE [LARGE SCALE GENOMIC DNA]</scope>
    <source>
        <strain evidence="2 5">MOD1_GK1257</strain>
    </source>
</reference>
<dbReference type="Proteomes" id="UP000469927">
    <property type="component" value="Unassembled WGS sequence"/>
</dbReference>
<accession>A0A2T7ARL6</accession>
<evidence type="ECO:0000313" key="2">
    <source>
        <dbReference type="EMBL" id="KAB0884648.1"/>
    </source>
</evidence>